<dbReference type="InterPro" id="IPR000160">
    <property type="entry name" value="GGDEF_dom"/>
</dbReference>
<protein>
    <submittedName>
        <fullName evidence="2">GGDEF domain-containing protein</fullName>
    </submittedName>
</protein>
<dbReference type="InterPro" id="IPR043128">
    <property type="entry name" value="Rev_trsase/Diguanyl_cyclase"/>
</dbReference>
<accession>A0A1Z4JET5</accession>
<reference evidence="2 3" key="1">
    <citation type="submission" date="2017-06" db="EMBL/GenBank/DDBJ databases">
        <title>Genome sequencing of cyanobaciteial culture collection at National Institute for Environmental Studies (NIES).</title>
        <authorList>
            <person name="Hirose Y."/>
            <person name="Shimura Y."/>
            <person name="Fujisawa T."/>
            <person name="Nakamura Y."/>
            <person name="Kawachi M."/>
        </authorList>
    </citation>
    <scope>NUCLEOTIDE SEQUENCE [LARGE SCALE GENOMIC DNA]</scope>
    <source>
        <strain evidence="2 3">NIES-2135</strain>
    </source>
</reference>
<organism evidence="2 3">
    <name type="scientific">Leptolyngbya boryana NIES-2135</name>
    <dbReference type="NCBI Taxonomy" id="1973484"/>
    <lineage>
        <taxon>Bacteria</taxon>
        <taxon>Bacillati</taxon>
        <taxon>Cyanobacteriota</taxon>
        <taxon>Cyanophyceae</taxon>
        <taxon>Leptolyngbyales</taxon>
        <taxon>Leptolyngbyaceae</taxon>
        <taxon>Leptolyngbya group</taxon>
        <taxon>Leptolyngbya</taxon>
    </lineage>
</organism>
<dbReference type="EMBL" id="AP018203">
    <property type="protein sequence ID" value="BAY55256.1"/>
    <property type="molecule type" value="Genomic_DNA"/>
</dbReference>
<dbReference type="Pfam" id="PF00990">
    <property type="entry name" value="GGDEF"/>
    <property type="match status" value="1"/>
</dbReference>
<dbReference type="InterPro" id="IPR029787">
    <property type="entry name" value="Nucleotide_cyclase"/>
</dbReference>
<name>A0A1Z4JET5_LEPBY</name>
<keyword evidence="3" id="KW-1185">Reference proteome</keyword>
<dbReference type="PROSITE" id="PS50887">
    <property type="entry name" value="GGDEF"/>
    <property type="match status" value="1"/>
</dbReference>
<dbReference type="SUPFAM" id="SSF55073">
    <property type="entry name" value="Nucleotide cyclase"/>
    <property type="match status" value="1"/>
</dbReference>
<dbReference type="Proteomes" id="UP000217895">
    <property type="component" value="Chromosome"/>
</dbReference>
<feature type="domain" description="GGDEF" evidence="1">
    <location>
        <begin position="46"/>
        <end position="163"/>
    </location>
</feature>
<sequence length="166" mass="18599">MTTIAELQEQVATLKQTLEKYRVCPVYNVLTRPALEEAWSEQKKIPGLAIGFLDIDDLKRMNDELGQHESSRRIAEAFAMARESEVIGRFYSGDEVAILAPASEILKPCERILNALKERGLSATIVIVPYKGEESLSEATKEANDLNQACKRVLKGKIYNFLSQIV</sequence>
<dbReference type="AlphaFoldDB" id="A0A1Z4JET5"/>
<gene>
    <name evidence="2" type="ORF">NIES2135_20790</name>
</gene>
<proteinExistence type="predicted"/>
<evidence type="ECO:0000313" key="3">
    <source>
        <dbReference type="Proteomes" id="UP000217895"/>
    </source>
</evidence>
<dbReference type="Gene3D" id="3.30.70.270">
    <property type="match status" value="1"/>
</dbReference>
<evidence type="ECO:0000259" key="1">
    <source>
        <dbReference type="PROSITE" id="PS50887"/>
    </source>
</evidence>
<evidence type="ECO:0000313" key="2">
    <source>
        <dbReference type="EMBL" id="BAY55256.1"/>
    </source>
</evidence>